<reference evidence="1" key="1">
    <citation type="journal article" date="2016" name="Nat. Genet.">
        <title>A high-quality carrot genome assembly provides new insights into carotenoid accumulation and asterid genome evolution.</title>
        <authorList>
            <person name="Iorizzo M."/>
            <person name="Ellison S."/>
            <person name="Senalik D."/>
            <person name="Zeng P."/>
            <person name="Satapoomin P."/>
            <person name="Huang J."/>
            <person name="Bowman M."/>
            <person name="Iovene M."/>
            <person name="Sanseverino W."/>
            <person name="Cavagnaro P."/>
            <person name="Yildiz M."/>
            <person name="Macko-Podgorni A."/>
            <person name="Moranska E."/>
            <person name="Grzebelus E."/>
            <person name="Grzebelus D."/>
            <person name="Ashrafi H."/>
            <person name="Zheng Z."/>
            <person name="Cheng S."/>
            <person name="Spooner D."/>
            <person name="Van Deynze A."/>
            <person name="Simon P."/>
        </authorList>
    </citation>
    <scope>NUCLEOTIDE SEQUENCE [LARGE SCALE GENOMIC DNA]</scope>
    <source>
        <tissue evidence="1">Leaf</tissue>
    </source>
</reference>
<reference evidence="2" key="2">
    <citation type="submission" date="2022-03" db="EMBL/GenBank/DDBJ databases">
        <title>Draft title - Genomic analysis of global carrot germplasm unveils the trajectory of domestication and the origin of high carotenoid orange carrot.</title>
        <authorList>
            <person name="Iorizzo M."/>
            <person name="Ellison S."/>
            <person name="Senalik D."/>
            <person name="Macko-Podgorni A."/>
            <person name="Grzebelus D."/>
            <person name="Bostan H."/>
            <person name="Rolling W."/>
            <person name="Curaba J."/>
            <person name="Simon P."/>
        </authorList>
    </citation>
    <scope>NUCLEOTIDE SEQUENCE</scope>
    <source>
        <tissue evidence="2">Leaf</tissue>
    </source>
</reference>
<organism evidence="1">
    <name type="scientific">Daucus carota subsp. sativus</name>
    <name type="common">Carrot</name>
    <dbReference type="NCBI Taxonomy" id="79200"/>
    <lineage>
        <taxon>Eukaryota</taxon>
        <taxon>Viridiplantae</taxon>
        <taxon>Streptophyta</taxon>
        <taxon>Embryophyta</taxon>
        <taxon>Tracheophyta</taxon>
        <taxon>Spermatophyta</taxon>
        <taxon>Magnoliopsida</taxon>
        <taxon>eudicotyledons</taxon>
        <taxon>Gunneridae</taxon>
        <taxon>Pentapetalae</taxon>
        <taxon>asterids</taxon>
        <taxon>campanulids</taxon>
        <taxon>Apiales</taxon>
        <taxon>Apiaceae</taxon>
        <taxon>Apioideae</taxon>
        <taxon>Scandiceae</taxon>
        <taxon>Daucinae</taxon>
        <taxon>Daucus</taxon>
        <taxon>Daucus sect. Daucus</taxon>
    </lineage>
</organism>
<proteinExistence type="predicted"/>
<gene>
    <name evidence="1" type="ORF">DCAR_022177</name>
    <name evidence="2" type="ORF">DCAR_0623977</name>
</gene>
<dbReference type="Proteomes" id="UP000077755">
    <property type="component" value="Chromosome 6"/>
</dbReference>
<name>A0A164VJZ6_DAUCS</name>
<dbReference type="Gramene" id="KZM90458">
    <property type="protein sequence ID" value="KZM90458"/>
    <property type="gene ID" value="DCAR_022177"/>
</dbReference>
<accession>A0A164VJZ6</accession>
<evidence type="ECO:0000313" key="3">
    <source>
        <dbReference type="Proteomes" id="UP000077755"/>
    </source>
</evidence>
<protein>
    <submittedName>
        <fullName evidence="1">Uncharacterized protein</fullName>
    </submittedName>
</protein>
<dbReference type="EMBL" id="CP093348">
    <property type="protein sequence ID" value="WOH04567.1"/>
    <property type="molecule type" value="Genomic_DNA"/>
</dbReference>
<evidence type="ECO:0000313" key="1">
    <source>
        <dbReference type="EMBL" id="KZM90458.1"/>
    </source>
</evidence>
<evidence type="ECO:0000313" key="2">
    <source>
        <dbReference type="EMBL" id="WOH04567.1"/>
    </source>
</evidence>
<dbReference type="AlphaFoldDB" id="A0A164VJZ6"/>
<sequence>MGDVFGNGDDSGWEGLSCPPLDEFALNFDVLCYDLDGILDDPLLESVKEQDSTPVRILNQNTEVVGIDKKAKICYGNNGKGKQLKLNSNMIEIMAFHKNETREIVEPKVKKRRIMDCYDCQSMQQKKMSKLNHANRRVDMVDRKRKADADVKLEDPLDKICKPMQRKYREMQDHTNQLGAVDDKMSGGNKFKLEAPKNKLRETSESISQPKRQADLMRLDCSNQFVVVDNKMHNDYNSRYEATRRKLHMSYEREKEAKQQKQVQVINFQQVVMEQSRCRVKTKGKNLQQKLMARRTHKSN</sequence>
<keyword evidence="3" id="KW-1185">Reference proteome</keyword>
<dbReference type="EMBL" id="LNRQ01000006">
    <property type="protein sequence ID" value="KZM90458.1"/>
    <property type="molecule type" value="Genomic_DNA"/>
</dbReference>